<proteinExistence type="predicted"/>
<evidence type="ECO:0000313" key="7">
    <source>
        <dbReference type="Proteomes" id="UP000283834"/>
    </source>
</evidence>
<evidence type="ECO:0000313" key="3">
    <source>
        <dbReference type="EMBL" id="MDE1205028.1"/>
    </source>
</evidence>
<accession>A0A396G620</accession>
<dbReference type="Proteomes" id="UP000283992">
    <property type="component" value="Unassembled WGS sequence"/>
</dbReference>
<evidence type="ECO:0000313" key="1">
    <source>
        <dbReference type="EMBL" id="MCB5494061.1"/>
    </source>
</evidence>
<dbReference type="Proteomes" id="UP001149331">
    <property type="component" value="Unassembled WGS sequence"/>
</dbReference>
<dbReference type="Proteomes" id="UP001297422">
    <property type="component" value="Unassembled WGS sequence"/>
</dbReference>
<evidence type="ECO:0000313" key="6">
    <source>
        <dbReference type="EMBL" id="RHJ12558.1"/>
    </source>
</evidence>
<organism evidence="6 8">
    <name type="scientific">Mediterraneibacter gnavus</name>
    <name type="common">Ruminococcus gnavus</name>
    <dbReference type="NCBI Taxonomy" id="33038"/>
    <lineage>
        <taxon>Bacteria</taxon>
        <taxon>Bacillati</taxon>
        <taxon>Bacillota</taxon>
        <taxon>Clostridia</taxon>
        <taxon>Lachnospirales</taxon>
        <taxon>Lachnospiraceae</taxon>
        <taxon>Mediterraneibacter</taxon>
    </lineage>
</organism>
<name>A0A396G620_MEDGN</name>
<dbReference type="Proteomes" id="UP001211731">
    <property type="component" value="Unassembled WGS sequence"/>
</dbReference>
<evidence type="ECO:0000313" key="5">
    <source>
        <dbReference type="EMBL" id="RGT35838.1"/>
    </source>
</evidence>
<gene>
    <name evidence="6" type="ORF">DW142_07365</name>
    <name evidence="5" type="ORF">DWX36_16080</name>
    <name evidence="4" type="ORF">G4958_00975</name>
    <name evidence="1" type="ORF">LIQ10_09960</name>
    <name evidence="3" type="ORF">O4N78_15965</name>
    <name evidence="2" type="ORF">PNU63_09250</name>
</gene>
<reference evidence="1" key="4">
    <citation type="submission" date="2021-10" db="EMBL/GenBank/DDBJ databases">
        <title>Collection of gut derived symbiotic bacterial strains cultured from healthy donors.</title>
        <authorList>
            <person name="Lin H."/>
            <person name="Littmann E."/>
            <person name="Claire K."/>
            <person name="Pamer E."/>
        </authorList>
    </citation>
    <scope>NUCLEOTIDE SEQUENCE</scope>
    <source>
        <strain evidence="1">MSK.23.4</strain>
    </source>
</reference>
<reference evidence="4" key="3">
    <citation type="submission" date="2020-02" db="EMBL/GenBank/DDBJ databases">
        <authorList>
            <person name="Littmann E."/>
            <person name="Sorbara M."/>
        </authorList>
    </citation>
    <scope>NUCLEOTIDE SEQUENCE</scope>
    <source>
        <strain evidence="4">MSK.22.53</strain>
    </source>
</reference>
<dbReference type="EMBL" id="QRLN01000008">
    <property type="protein sequence ID" value="RHJ12558.1"/>
    <property type="molecule type" value="Genomic_DNA"/>
</dbReference>
<evidence type="ECO:0000313" key="4">
    <source>
        <dbReference type="EMBL" id="NSI17950.1"/>
    </source>
</evidence>
<comment type="caution">
    <text evidence="6">The sequence shown here is derived from an EMBL/GenBank/DDBJ whole genome shotgun (WGS) entry which is preliminary data.</text>
</comment>
<dbReference type="AlphaFoldDB" id="A0A396G620"/>
<protein>
    <submittedName>
        <fullName evidence="6">Uncharacterized protein</fullName>
    </submittedName>
</protein>
<evidence type="ECO:0000313" key="8">
    <source>
        <dbReference type="Proteomes" id="UP000283992"/>
    </source>
</evidence>
<evidence type="ECO:0000313" key="2">
    <source>
        <dbReference type="EMBL" id="MDB8738957.1"/>
    </source>
</evidence>
<sequence>MRRELIESYYEEYQRELERFLESDPETFSLEAEIHHYIEILEPVLRGDGQEMWQVLDRIISAKNSMEGIVAKEMYIREFLDYERLVCEKDNHI</sequence>
<dbReference type="Proteomes" id="UP001296643">
    <property type="component" value="Unassembled WGS sequence"/>
</dbReference>
<dbReference type="EMBL" id="JAAIRM010000001">
    <property type="protein sequence ID" value="NSI17950.1"/>
    <property type="molecule type" value="Genomic_DNA"/>
</dbReference>
<dbReference type="EMBL" id="JAPZEG010000031">
    <property type="protein sequence ID" value="MDE1205028.1"/>
    <property type="molecule type" value="Genomic_DNA"/>
</dbReference>
<dbReference type="Proteomes" id="UP000283834">
    <property type="component" value="Unassembled WGS sequence"/>
</dbReference>
<dbReference type="EMBL" id="JAQMLR010000008">
    <property type="protein sequence ID" value="MDB8738957.1"/>
    <property type="molecule type" value="Genomic_DNA"/>
</dbReference>
<reference evidence="2" key="6">
    <citation type="submission" date="2023-01" db="EMBL/GenBank/DDBJ databases">
        <title>Human gut microbiome strain richness.</title>
        <authorList>
            <person name="Chen-Liaw A."/>
        </authorList>
    </citation>
    <scope>NUCLEOTIDE SEQUENCE</scope>
    <source>
        <strain evidence="2">1001217st1_A9_1001217B_191108</strain>
    </source>
</reference>
<reference evidence="3" key="5">
    <citation type="submission" date="2022-12" db="EMBL/GenBank/DDBJ databases">
        <title>Genome of R. gnavus strain RSHDN_120.</title>
        <authorList>
            <person name="Abdugheni R."/>
        </authorList>
    </citation>
    <scope>NUCLEOTIDE SEQUENCE</scope>
    <source>
        <strain evidence="3">RSHDN_120</strain>
    </source>
</reference>
<reference evidence="7 8" key="1">
    <citation type="submission" date="2018-08" db="EMBL/GenBank/DDBJ databases">
        <title>A genome reference for cultivated species of the human gut microbiota.</title>
        <authorList>
            <person name="Zou Y."/>
            <person name="Xue W."/>
            <person name="Luo G."/>
        </authorList>
    </citation>
    <scope>NUCLEOTIDE SEQUENCE [LARGE SCALE GENOMIC DNA]</scope>
    <source>
        <strain evidence="5 7">AF19-16AC</strain>
        <strain evidence="6 8">AM12-54</strain>
    </source>
</reference>
<reference evidence="4" key="2">
    <citation type="journal article" date="2020" name="Cell Host Microbe">
        <title>Functional and Genomic Variation between Human-Derived Isolates of Lachnospiraceae Reveals Inter- and Intra-Species Diversity.</title>
        <authorList>
            <person name="Sorbara M.T."/>
            <person name="Littmann E.R."/>
            <person name="Fontana E."/>
            <person name="Moody T.U."/>
            <person name="Kohout C.E."/>
            <person name="Gjonbalaj M."/>
            <person name="Eaton V."/>
            <person name="Seok R."/>
            <person name="Leiner I.M."/>
            <person name="Pamer E.G."/>
        </authorList>
    </citation>
    <scope>NUCLEOTIDE SEQUENCE</scope>
    <source>
        <strain evidence="4">MSK.22.53</strain>
    </source>
</reference>
<dbReference type="RefSeq" id="WP_117636680.1">
    <property type="nucleotide sequence ID" value="NZ_CAXSNP010000022.1"/>
</dbReference>
<dbReference type="EMBL" id="JAJBNC010000014">
    <property type="protein sequence ID" value="MCB5494061.1"/>
    <property type="molecule type" value="Genomic_DNA"/>
</dbReference>
<dbReference type="EMBL" id="QRWQ01000028">
    <property type="protein sequence ID" value="RGT35838.1"/>
    <property type="molecule type" value="Genomic_DNA"/>
</dbReference>